<evidence type="ECO:0000313" key="2">
    <source>
        <dbReference type="Proteomes" id="UP001209654"/>
    </source>
</evidence>
<name>A0ABQ5MZX2_9MICC</name>
<organism evidence="1 2">
    <name type="scientific">Arthrobacter mangrovi</name>
    <dbReference type="NCBI Taxonomy" id="2966350"/>
    <lineage>
        <taxon>Bacteria</taxon>
        <taxon>Bacillati</taxon>
        <taxon>Actinomycetota</taxon>
        <taxon>Actinomycetes</taxon>
        <taxon>Micrococcales</taxon>
        <taxon>Micrococcaceae</taxon>
        <taxon>Arthrobacter</taxon>
    </lineage>
</organism>
<dbReference type="RefSeq" id="WP_264797565.1">
    <property type="nucleotide sequence ID" value="NZ_BRVS01000037.1"/>
</dbReference>
<dbReference type="EMBL" id="BRVS01000037">
    <property type="protein sequence ID" value="GLB69469.1"/>
    <property type="molecule type" value="Genomic_DNA"/>
</dbReference>
<sequence length="81" mass="9105">MTQSRLDNWDLMPGTLVEIRRKGRHLRTGRVDAVSLDAELLWLANDGAVPRQLFEKAEGYEVWSCDALEDEGPLPVGGQRV</sequence>
<accession>A0ABQ5MZX2</accession>
<evidence type="ECO:0000313" key="1">
    <source>
        <dbReference type="EMBL" id="GLB69469.1"/>
    </source>
</evidence>
<proteinExistence type="predicted"/>
<gene>
    <name evidence="1" type="ORF">AHIS1636_39140</name>
</gene>
<comment type="caution">
    <text evidence="1">The sequence shown here is derived from an EMBL/GenBank/DDBJ whole genome shotgun (WGS) entry which is preliminary data.</text>
</comment>
<protein>
    <submittedName>
        <fullName evidence="1">Uncharacterized protein</fullName>
    </submittedName>
</protein>
<dbReference type="Proteomes" id="UP001209654">
    <property type="component" value="Unassembled WGS sequence"/>
</dbReference>
<keyword evidence="2" id="KW-1185">Reference proteome</keyword>
<reference evidence="1 2" key="1">
    <citation type="journal article" date="2023" name="Int. J. Syst. Evol. Microbiol.">
        <title>Arthrobacter mangrovi sp. nov., an actinobacterium isolated from the rhizosphere of a mangrove.</title>
        <authorList>
            <person name="Hamada M."/>
            <person name="Saitou S."/>
            <person name="Enomoto N."/>
            <person name="Nanri K."/>
            <person name="Hidaka K."/>
            <person name="Miura T."/>
            <person name="Tamura T."/>
        </authorList>
    </citation>
    <scope>NUCLEOTIDE SEQUENCE [LARGE SCALE GENOMIC DNA]</scope>
    <source>
        <strain evidence="1 2">NBRC 112813</strain>
    </source>
</reference>